<keyword evidence="3" id="KW-1185">Reference proteome</keyword>
<dbReference type="AlphaFoldDB" id="A0A1I0HLD4"/>
<dbReference type="EMBL" id="FOIM01000016">
    <property type="protein sequence ID" value="SET84708.1"/>
    <property type="molecule type" value="Genomic_DNA"/>
</dbReference>
<feature type="transmembrane region" description="Helical" evidence="1">
    <location>
        <begin position="138"/>
        <end position="161"/>
    </location>
</feature>
<protein>
    <submittedName>
        <fullName evidence="2">Uncharacterized protein</fullName>
    </submittedName>
</protein>
<dbReference type="RefSeq" id="WP_139201168.1">
    <property type="nucleotide sequence ID" value="NZ_FOIM01000016.1"/>
</dbReference>
<dbReference type="Proteomes" id="UP000198508">
    <property type="component" value="Unassembled WGS sequence"/>
</dbReference>
<gene>
    <name evidence="2" type="ORF">SAMN05216313_116113</name>
</gene>
<name>A0A1I0HLD4_9FIRM</name>
<evidence type="ECO:0000256" key="1">
    <source>
        <dbReference type="SAM" id="Phobius"/>
    </source>
</evidence>
<keyword evidence="1" id="KW-0812">Transmembrane</keyword>
<proteinExistence type="predicted"/>
<evidence type="ECO:0000313" key="3">
    <source>
        <dbReference type="Proteomes" id="UP000198508"/>
    </source>
</evidence>
<evidence type="ECO:0000313" key="2">
    <source>
        <dbReference type="EMBL" id="SET84708.1"/>
    </source>
</evidence>
<sequence>MSKQNSMYEENQIELKALNNSANPTAISPFWKTFFVANVAVLATTSTLGAKTIPFESEKGIVEYVDGTAASKYPIINFQISDGRAINLAQNVEVSQVNSSNIGESTLDVTFKQIIGDLRRENTMLRNRISHSFPTHTVIYMIGSSCIGIMSAMLICLRFIYDVYTIDPYYLICTLIICLTLFFTALVSIKDWKDFLNEK</sequence>
<keyword evidence="1" id="KW-1133">Transmembrane helix</keyword>
<keyword evidence="1" id="KW-0472">Membrane</keyword>
<organism evidence="2 3">
    <name type="scientific">Enterocloster lavalensis</name>
    <dbReference type="NCBI Taxonomy" id="460384"/>
    <lineage>
        <taxon>Bacteria</taxon>
        <taxon>Bacillati</taxon>
        <taxon>Bacillota</taxon>
        <taxon>Clostridia</taxon>
        <taxon>Lachnospirales</taxon>
        <taxon>Lachnospiraceae</taxon>
        <taxon>Enterocloster</taxon>
    </lineage>
</organism>
<reference evidence="3" key="1">
    <citation type="submission" date="2016-10" db="EMBL/GenBank/DDBJ databases">
        <authorList>
            <person name="Varghese N."/>
            <person name="Submissions S."/>
        </authorList>
    </citation>
    <scope>NUCLEOTIDE SEQUENCE [LARGE SCALE GENOMIC DNA]</scope>
    <source>
        <strain evidence="3">NLAE-zl-G277</strain>
    </source>
</reference>
<accession>A0A1I0HLD4</accession>
<feature type="transmembrane region" description="Helical" evidence="1">
    <location>
        <begin position="167"/>
        <end position="189"/>
    </location>
</feature>